<keyword evidence="5" id="KW-0413">Isomerase</keyword>
<evidence type="ECO:0000256" key="5">
    <source>
        <dbReference type="ARBA" id="ARBA00023235"/>
    </source>
</evidence>
<dbReference type="AlphaFoldDB" id="A0A383UQL4"/>
<dbReference type="PANTHER" id="PTHR11954:SF6">
    <property type="entry name" value="MACROPHAGE MIGRATION INHIBITORY FACTOR"/>
    <property type="match status" value="1"/>
</dbReference>
<dbReference type="PANTHER" id="PTHR11954">
    <property type="entry name" value="D-DOPACHROME DECARBOXYLASE"/>
    <property type="match status" value="1"/>
</dbReference>
<evidence type="ECO:0000256" key="11">
    <source>
        <dbReference type="ARBA" id="ARBA00041912"/>
    </source>
</evidence>
<dbReference type="SUPFAM" id="SSF55331">
    <property type="entry name" value="Tautomerase/MIF"/>
    <property type="match status" value="1"/>
</dbReference>
<proteinExistence type="inferred from homology"/>
<evidence type="ECO:0000256" key="6">
    <source>
        <dbReference type="ARBA" id="ARBA00036735"/>
    </source>
</evidence>
<feature type="compositionally biased region" description="Basic and acidic residues" evidence="13">
    <location>
        <begin position="50"/>
        <end position="62"/>
    </location>
</feature>
<evidence type="ECO:0000256" key="3">
    <source>
        <dbReference type="ARBA" id="ARBA00022514"/>
    </source>
</evidence>
<evidence type="ECO:0000256" key="13">
    <source>
        <dbReference type="SAM" id="MobiDB-lite"/>
    </source>
</evidence>
<sequence length="338" mass="37848">MPASTLSSVESVKREGPLSSPARICSRRAKFPAPLSGLPPSPVDSQSEFCEEHSATAKEEKRLTRKITRSTPGDPKSSLEMKNSYQRDVARKRSLYFEDAFAVNRKPLYSPRERILLESLIMADIKTNVIIHDEHTFITDLSYALSTRYQRPQNSILVTMSHSCCVLFGGNFEPAYIMNITALPSQVLPVTNKRNAVLLGRLMEESLGVSAERGVIKFTAIAEENLANHGRTVAADIEDLERAQRESQQSVRCLSSRGTIRSRRRPSMKSMRNQNDGYLPTHDEVAQNVSSPPISNDRHCTSLADLSNGMIYMEHRSDRVQKMGRRKSFMASIFGRAG</sequence>
<dbReference type="EMBL" id="UNSH01000036">
    <property type="protein sequence ID" value="SZF01552.1"/>
    <property type="molecule type" value="Genomic_DNA"/>
</dbReference>
<comment type="similarity">
    <text evidence="2">Belongs to the MIF family.</text>
</comment>
<comment type="subcellular location">
    <subcellularLocation>
        <location evidence="1">Secreted</location>
    </subcellularLocation>
</comment>
<evidence type="ECO:0000256" key="10">
    <source>
        <dbReference type="ARBA" id="ARBA00041631"/>
    </source>
</evidence>
<feature type="compositionally biased region" description="Polar residues" evidence="13">
    <location>
        <begin position="1"/>
        <end position="10"/>
    </location>
</feature>
<evidence type="ECO:0000313" key="14">
    <source>
        <dbReference type="EMBL" id="SZF01552.1"/>
    </source>
</evidence>
<dbReference type="EC" id="5.3.2.1" evidence="9"/>
<dbReference type="EC" id="5.3.3.12" evidence="8"/>
<evidence type="ECO:0000256" key="2">
    <source>
        <dbReference type="ARBA" id="ARBA00005851"/>
    </source>
</evidence>
<evidence type="ECO:0000256" key="7">
    <source>
        <dbReference type="ARBA" id="ARBA00036823"/>
    </source>
</evidence>
<feature type="region of interest" description="Disordered" evidence="13">
    <location>
        <begin position="1"/>
        <end position="84"/>
    </location>
</feature>
<evidence type="ECO:0000256" key="9">
    <source>
        <dbReference type="ARBA" id="ARBA00039086"/>
    </source>
</evidence>
<keyword evidence="4" id="KW-0964">Secreted</keyword>
<dbReference type="Proteomes" id="UP000275772">
    <property type="component" value="Unassembled WGS sequence"/>
</dbReference>
<evidence type="ECO:0000313" key="15">
    <source>
        <dbReference type="Proteomes" id="UP000275772"/>
    </source>
</evidence>
<keyword evidence="3" id="KW-0202">Cytokine</keyword>
<evidence type="ECO:0000256" key="12">
    <source>
        <dbReference type="ARBA" id="ARBA00042730"/>
    </source>
</evidence>
<accession>A0A383UQL4</accession>
<dbReference type="InterPro" id="IPR001398">
    <property type="entry name" value="Macrophage_inhib_fac"/>
</dbReference>
<dbReference type="GO" id="GO:0005576">
    <property type="term" value="C:extracellular region"/>
    <property type="evidence" value="ECO:0007669"/>
    <property type="project" value="UniProtKB-SubCell"/>
</dbReference>
<feature type="region of interest" description="Disordered" evidence="13">
    <location>
        <begin position="263"/>
        <end position="283"/>
    </location>
</feature>
<dbReference type="Gene3D" id="3.30.429.10">
    <property type="entry name" value="Macrophage Migration Inhibitory Factor"/>
    <property type="match status" value="1"/>
</dbReference>
<organism evidence="14 15">
    <name type="scientific">Blumeria hordei</name>
    <name type="common">Barley powdery mildew</name>
    <name type="synonym">Blumeria graminis f. sp. hordei</name>
    <dbReference type="NCBI Taxonomy" id="2867405"/>
    <lineage>
        <taxon>Eukaryota</taxon>
        <taxon>Fungi</taxon>
        <taxon>Dikarya</taxon>
        <taxon>Ascomycota</taxon>
        <taxon>Pezizomycotina</taxon>
        <taxon>Leotiomycetes</taxon>
        <taxon>Erysiphales</taxon>
        <taxon>Erysiphaceae</taxon>
        <taxon>Blumeria</taxon>
    </lineage>
</organism>
<evidence type="ECO:0000256" key="1">
    <source>
        <dbReference type="ARBA" id="ARBA00004613"/>
    </source>
</evidence>
<dbReference type="VEuPathDB" id="FungiDB:BLGHR1_12320"/>
<evidence type="ECO:0000256" key="4">
    <source>
        <dbReference type="ARBA" id="ARBA00022525"/>
    </source>
</evidence>
<reference evidence="14 15" key="1">
    <citation type="submission" date="2017-11" db="EMBL/GenBank/DDBJ databases">
        <authorList>
            <person name="Kracher B."/>
        </authorList>
    </citation>
    <scope>NUCLEOTIDE SEQUENCE [LARGE SCALE GENOMIC DNA]</scope>
    <source>
        <strain evidence="14 15">RACE1</strain>
    </source>
</reference>
<dbReference type="GO" id="GO:0050178">
    <property type="term" value="F:phenylpyruvate tautomerase activity"/>
    <property type="evidence" value="ECO:0007669"/>
    <property type="project" value="UniProtKB-EC"/>
</dbReference>
<evidence type="ECO:0000256" key="8">
    <source>
        <dbReference type="ARBA" id="ARBA00038932"/>
    </source>
</evidence>
<comment type="catalytic activity">
    <reaction evidence="6">
        <text>3-phenylpyruvate = enol-phenylpyruvate</text>
        <dbReference type="Rhea" id="RHEA:17097"/>
        <dbReference type="ChEBI" id="CHEBI:16815"/>
        <dbReference type="ChEBI" id="CHEBI:18005"/>
        <dbReference type="EC" id="5.3.2.1"/>
    </reaction>
</comment>
<protein>
    <recommendedName>
        <fullName evidence="12">L-dopachrome isomerase</fullName>
        <ecNumber evidence="9">5.3.2.1</ecNumber>
        <ecNumber evidence="8">5.3.3.12</ecNumber>
    </recommendedName>
    <alternativeName>
        <fullName evidence="10">L-dopachrome tautomerase</fullName>
    </alternativeName>
    <alternativeName>
        <fullName evidence="11">Phenylpyruvate tautomerase</fullName>
    </alternativeName>
</protein>
<dbReference type="GO" id="GO:0004167">
    <property type="term" value="F:dopachrome isomerase activity"/>
    <property type="evidence" value="ECO:0007669"/>
    <property type="project" value="UniProtKB-EC"/>
</dbReference>
<gene>
    <name evidence="14" type="ORF">BLGHR1_12320</name>
</gene>
<dbReference type="Pfam" id="PF01187">
    <property type="entry name" value="MIF"/>
    <property type="match status" value="1"/>
</dbReference>
<comment type="catalytic activity">
    <reaction evidence="7">
        <text>L-dopachrome = 5,6-dihydroxyindole-2-carboxylate</text>
        <dbReference type="Rhea" id="RHEA:13041"/>
        <dbReference type="ChEBI" id="CHEBI:16875"/>
        <dbReference type="ChEBI" id="CHEBI:57509"/>
        <dbReference type="EC" id="5.3.3.12"/>
    </reaction>
</comment>
<dbReference type="InterPro" id="IPR014347">
    <property type="entry name" value="Tautomerase/MIF_sf"/>
</dbReference>
<name>A0A383UQL4_BLUHO</name>